<evidence type="ECO:0000259" key="8">
    <source>
        <dbReference type="Pfam" id="PF02470"/>
    </source>
</evidence>
<accession>A0A4R5LG00</accession>
<keyword evidence="3" id="KW-0997">Cell inner membrane</keyword>
<gene>
    <name evidence="9" type="ORF">E1N52_16985</name>
</gene>
<evidence type="ECO:0000256" key="4">
    <source>
        <dbReference type="ARBA" id="ARBA00022692"/>
    </source>
</evidence>
<keyword evidence="2" id="KW-1003">Cell membrane</keyword>
<evidence type="ECO:0000256" key="2">
    <source>
        <dbReference type="ARBA" id="ARBA00022475"/>
    </source>
</evidence>
<comment type="subcellular location">
    <subcellularLocation>
        <location evidence="1">Cell inner membrane</location>
    </subcellularLocation>
</comment>
<evidence type="ECO:0000256" key="1">
    <source>
        <dbReference type="ARBA" id="ARBA00004533"/>
    </source>
</evidence>
<feature type="domain" description="Mce/MlaD" evidence="8">
    <location>
        <begin position="289"/>
        <end position="390"/>
    </location>
</feature>
<keyword evidence="5 7" id="KW-1133">Transmembrane helix</keyword>
<evidence type="ECO:0000256" key="3">
    <source>
        <dbReference type="ARBA" id="ARBA00022519"/>
    </source>
</evidence>
<evidence type="ECO:0000313" key="10">
    <source>
        <dbReference type="Proteomes" id="UP000295606"/>
    </source>
</evidence>
<dbReference type="GO" id="GO:0005886">
    <property type="term" value="C:plasma membrane"/>
    <property type="evidence" value="ECO:0007669"/>
    <property type="project" value="UniProtKB-SubCell"/>
</dbReference>
<dbReference type="Pfam" id="PF02470">
    <property type="entry name" value="MlaD"/>
    <property type="match status" value="3"/>
</dbReference>
<dbReference type="PANTHER" id="PTHR30462:SF0">
    <property type="entry name" value="INTERMEMBRANE TRANSPORT PROTEIN YEBT"/>
    <property type="match status" value="1"/>
</dbReference>
<evidence type="ECO:0000256" key="5">
    <source>
        <dbReference type="ARBA" id="ARBA00022989"/>
    </source>
</evidence>
<dbReference type="InterPro" id="IPR003399">
    <property type="entry name" value="Mce/MlaD"/>
</dbReference>
<reference evidence="9 10" key="1">
    <citation type="submission" date="2019-03" db="EMBL/GenBank/DDBJ databases">
        <title>Paraburkholderia sp. isolated from native Mimosa gymnas in Guartela State Park, Brazil.</title>
        <authorList>
            <person name="Paulitsch F."/>
            <person name="Hungria M."/>
            <person name="Delamuta J.R.M."/>
            <person name="Ribeiro R.A."/>
            <person name="Dall'Agnol R."/>
            <person name="Silva J.S.B."/>
        </authorList>
    </citation>
    <scope>NUCLEOTIDE SEQUENCE [LARGE SCALE GENOMIC DNA]</scope>
    <source>
        <strain evidence="9 10">CNPSo 3008</strain>
    </source>
</reference>
<feature type="transmembrane region" description="Helical" evidence="7">
    <location>
        <begin position="14"/>
        <end position="35"/>
    </location>
</feature>
<evidence type="ECO:0000256" key="6">
    <source>
        <dbReference type="ARBA" id="ARBA00023136"/>
    </source>
</evidence>
<feature type="domain" description="Mce/MlaD" evidence="8">
    <location>
        <begin position="158"/>
        <end position="218"/>
    </location>
</feature>
<dbReference type="InterPro" id="IPR051800">
    <property type="entry name" value="PqiA-PqiB_transport"/>
</dbReference>
<dbReference type="Proteomes" id="UP000295606">
    <property type="component" value="Unassembled WGS sequence"/>
</dbReference>
<dbReference type="AlphaFoldDB" id="A0A4R5LG00"/>
<dbReference type="PANTHER" id="PTHR30462">
    <property type="entry name" value="INTERMEMBRANE TRANSPORT PROTEIN PQIB-RELATED"/>
    <property type="match status" value="1"/>
</dbReference>
<protein>
    <submittedName>
        <fullName evidence="9">MCE family protein</fullName>
    </submittedName>
</protein>
<dbReference type="OrthoDB" id="9806984at2"/>
<proteinExistence type="predicted"/>
<name>A0A4R5LG00_9BURK</name>
<keyword evidence="6 7" id="KW-0472">Membrane</keyword>
<organism evidence="9 10">
    <name type="scientific">Paraburkholderia guartelaensis</name>
    <dbReference type="NCBI Taxonomy" id="2546446"/>
    <lineage>
        <taxon>Bacteria</taxon>
        <taxon>Pseudomonadati</taxon>
        <taxon>Pseudomonadota</taxon>
        <taxon>Betaproteobacteria</taxon>
        <taxon>Burkholderiales</taxon>
        <taxon>Burkholderiaceae</taxon>
        <taxon>Paraburkholderia</taxon>
    </lineage>
</organism>
<evidence type="ECO:0000256" key="7">
    <source>
        <dbReference type="SAM" id="Phobius"/>
    </source>
</evidence>
<evidence type="ECO:0000313" key="9">
    <source>
        <dbReference type="EMBL" id="TDG07385.1"/>
    </source>
</evidence>
<keyword evidence="4 7" id="KW-0812">Transmembrane</keyword>
<comment type="caution">
    <text evidence="9">The sequence shown here is derived from an EMBL/GenBank/DDBJ whole genome shotgun (WGS) entry which is preliminary data.</text>
</comment>
<feature type="domain" description="Mce/MlaD" evidence="8">
    <location>
        <begin position="42"/>
        <end position="92"/>
    </location>
</feature>
<dbReference type="EMBL" id="SMOD01000011">
    <property type="protein sequence ID" value="TDG07385.1"/>
    <property type="molecule type" value="Genomic_DNA"/>
</dbReference>
<sequence length="528" mass="56739">MGCRCGEVVSDRRWWHSAVWAAWVLANLAGGLMLAQTLAQRSTRVTVSFVSGAGLVAGKTPVRYRGVAVGRLEHLRLSADGQHVDAELRLDAAGSHIAMCGTKFWVVRPRIDVRNISGLLTAVSGTWIDVDIDVHSHNACYAFAGFDTPPAITSDEEGARIVIRASTLGSLNAGSPVYFRGVQVGQVLGYSLAPNGGSVRIGVFVKKPFNNLVTADTRWWQASGVELKLDSSGMRLETPPAAALLAGAVAFDTPRGSVRAVSAASDEDFQLAQSRTDAMRANEGPPAMVRMRFAQSVRGLSVGAPVEFRGVGLGTVTAVDIDLQPESGRFDMLVTLSLYPSRLGRNYRDALGDGAGAAGKDLLRQLVAQGLRGQLRTGSLLTGQKYVALDIFPHAPAAHVYPDRSPVELPTVPNSLEELQDQLSNIVRRLDRMPLPEIGRNLDGSLQQSNALFARLDTELVPAARSTLESAQQAFRSAQAMLDQDSPLQSDTHQALAALRRTLASLNALSDYLERHPEALIWGKRADP</sequence>